<evidence type="ECO:0000313" key="1">
    <source>
        <dbReference type="EMBL" id="RKF66653.1"/>
    </source>
</evidence>
<comment type="caution">
    <text evidence="1">The sequence shown here is derived from an EMBL/GenBank/DDBJ whole genome shotgun (WGS) entry which is preliminary data.</text>
</comment>
<dbReference type="EMBL" id="NSDJ01000002">
    <property type="protein sequence ID" value="RKF66653.1"/>
    <property type="molecule type" value="Genomic_DNA"/>
</dbReference>
<accession>A0ABX9PP41</accession>
<gene>
    <name evidence="1" type="ORF">CKQ54_25105</name>
</gene>
<proteinExistence type="predicted"/>
<reference evidence="1 2" key="1">
    <citation type="submission" date="2017-08" db="EMBL/GenBank/DDBJ databases">
        <title>Comparative genomics of bacteria isolated from necrotic lesions of AOD affected trees.</title>
        <authorList>
            <person name="Doonan J."/>
            <person name="Denman S."/>
            <person name="Mcdonald J.E."/>
        </authorList>
    </citation>
    <scope>NUCLEOTIDE SEQUENCE [LARGE SCALE GENOMIC DNA]</scope>
    <source>
        <strain evidence="1 2">CIP 105588</strain>
    </source>
</reference>
<dbReference type="GeneID" id="302712081"/>
<evidence type="ECO:0000313" key="2">
    <source>
        <dbReference type="Proteomes" id="UP000284853"/>
    </source>
</evidence>
<name>A0ABX9PP41_9GAMM</name>
<dbReference type="Proteomes" id="UP000284853">
    <property type="component" value="Unassembled WGS sequence"/>
</dbReference>
<sequence length="62" mass="6738">MEGLQTAALLERIALIAKLATSTDCDHDEREMVAIWIAEMAVTAKEELLAVIFDVNGAGKIH</sequence>
<organism evidence="1 2">
    <name type="scientific">Rahnella variigena</name>
    <dbReference type="NCBI Taxonomy" id="574964"/>
    <lineage>
        <taxon>Bacteria</taxon>
        <taxon>Pseudomonadati</taxon>
        <taxon>Pseudomonadota</taxon>
        <taxon>Gammaproteobacteria</taxon>
        <taxon>Enterobacterales</taxon>
        <taxon>Yersiniaceae</taxon>
        <taxon>Rahnella</taxon>
    </lineage>
</organism>
<keyword evidence="2" id="KW-1185">Reference proteome</keyword>
<dbReference type="RefSeq" id="WP_120164078.1">
    <property type="nucleotide sequence ID" value="NZ_CAUQXO010000001.1"/>
</dbReference>
<protein>
    <submittedName>
        <fullName evidence="1">Uncharacterized protein</fullName>
    </submittedName>
</protein>